<accession>A0A5Q4ZUK6</accession>
<dbReference type="PANTHER" id="PTHR30537:SF14">
    <property type="entry name" value="TRANSCRIPTIONAL REGULATOR LYSR FAMILY"/>
    <property type="match status" value="1"/>
</dbReference>
<name>A0A5Q4ZUK6_9GAMM</name>
<protein>
    <recommendedName>
        <fullName evidence="2">LysR substrate-binding domain-containing protein</fullName>
    </recommendedName>
</protein>
<dbReference type="PANTHER" id="PTHR30537">
    <property type="entry name" value="HTH-TYPE TRANSCRIPTIONAL REGULATOR"/>
    <property type="match status" value="1"/>
</dbReference>
<dbReference type="EMBL" id="LR721751">
    <property type="protein sequence ID" value="VVV06152.1"/>
    <property type="molecule type" value="Genomic_DNA"/>
</dbReference>
<gene>
    <name evidence="3" type="ORF">AW0309160_03636</name>
</gene>
<organism evidence="3">
    <name type="scientific">Aliivibrio wodanis</name>
    <dbReference type="NCBI Taxonomy" id="80852"/>
    <lineage>
        <taxon>Bacteria</taxon>
        <taxon>Pseudomonadati</taxon>
        <taxon>Pseudomonadota</taxon>
        <taxon>Gammaproteobacteria</taxon>
        <taxon>Vibrionales</taxon>
        <taxon>Vibrionaceae</taxon>
        <taxon>Aliivibrio</taxon>
    </lineage>
</organism>
<proteinExistence type="inferred from homology"/>
<dbReference type="GO" id="GO:0043565">
    <property type="term" value="F:sequence-specific DNA binding"/>
    <property type="evidence" value="ECO:0007669"/>
    <property type="project" value="TreeGrafter"/>
</dbReference>
<dbReference type="GO" id="GO:0003700">
    <property type="term" value="F:DNA-binding transcription factor activity"/>
    <property type="evidence" value="ECO:0007669"/>
    <property type="project" value="TreeGrafter"/>
</dbReference>
<reference evidence="3" key="1">
    <citation type="submission" date="2019-09" db="EMBL/GenBank/DDBJ databases">
        <authorList>
            <person name="Hjerde E."/>
        </authorList>
    </citation>
    <scope>NUCLEOTIDE SEQUENCE</scope>
    <source>
        <strain evidence="3">06/09/160</strain>
    </source>
</reference>
<dbReference type="Gene3D" id="3.40.190.10">
    <property type="entry name" value="Periplasmic binding protein-like II"/>
    <property type="match status" value="2"/>
</dbReference>
<evidence type="ECO:0000256" key="1">
    <source>
        <dbReference type="ARBA" id="ARBA00009437"/>
    </source>
</evidence>
<comment type="similarity">
    <text evidence="1">Belongs to the LysR transcriptional regulatory family.</text>
</comment>
<dbReference type="InterPro" id="IPR058163">
    <property type="entry name" value="LysR-type_TF_proteobact-type"/>
</dbReference>
<dbReference type="GO" id="GO:0006351">
    <property type="term" value="P:DNA-templated transcription"/>
    <property type="evidence" value="ECO:0007669"/>
    <property type="project" value="TreeGrafter"/>
</dbReference>
<dbReference type="AlphaFoldDB" id="A0A5Q4ZUK6"/>
<evidence type="ECO:0000313" key="3">
    <source>
        <dbReference type="EMBL" id="VVV06152.1"/>
    </source>
</evidence>
<dbReference type="SUPFAM" id="SSF53850">
    <property type="entry name" value="Periplasmic binding protein-like II"/>
    <property type="match status" value="1"/>
</dbReference>
<evidence type="ECO:0000259" key="2">
    <source>
        <dbReference type="Pfam" id="PF03466"/>
    </source>
</evidence>
<dbReference type="InterPro" id="IPR005119">
    <property type="entry name" value="LysR_subst-bd"/>
</dbReference>
<sequence length="103" mass="11757">MCRLFLGSRVKVQSNFKIDNASAILDATKAGAGIAYLASYLLEDEFENGSLVQLLTEWKADMELPIYAVYPRRQHLPPKVRTFIDFLSQQVGNPPHWDKKLFN</sequence>
<dbReference type="Pfam" id="PF03466">
    <property type="entry name" value="LysR_substrate"/>
    <property type="match status" value="1"/>
</dbReference>
<feature type="domain" description="LysR substrate-binding" evidence="2">
    <location>
        <begin position="5"/>
        <end position="90"/>
    </location>
</feature>